<proteinExistence type="predicted"/>
<organism evidence="1">
    <name type="scientific">Siphoviridae sp. ctTPJ4</name>
    <dbReference type="NCBI Taxonomy" id="2825519"/>
    <lineage>
        <taxon>Viruses</taxon>
        <taxon>Duplodnaviria</taxon>
        <taxon>Heunggongvirae</taxon>
        <taxon>Uroviricota</taxon>
        <taxon>Caudoviricetes</taxon>
    </lineage>
</organism>
<sequence length="147" mass="16261">MVPRGHGSHRGRYRGILCEGRMSPAFTLEIDSRMDTGKWLERLKEGRFFDFLDDCGQAGVAALSAATPVRSGYTASCWSYEIKRSANRVSLVWNNSHVEQGVPIAVILQYGHGTRTGGYVQGVDYINPALRPIFDSIVKQLESAVRG</sequence>
<accession>A0A8S5V074</accession>
<dbReference type="EMBL" id="BK016177">
    <property type="protein sequence ID" value="DAG00136.1"/>
    <property type="molecule type" value="Genomic_DNA"/>
</dbReference>
<evidence type="ECO:0000313" key="1">
    <source>
        <dbReference type="EMBL" id="DAG00136.1"/>
    </source>
</evidence>
<protein>
    <submittedName>
        <fullName evidence="1">Type I neck protein</fullName>
    </submittedName>
</protein>
<reference evidence="1" key="1">
    <citation type="journal article" date="2021" name="Proc. Natl. Acad. Sci. U.S.A.">
        <title>A Catalog of Tens of Thousands of Viruses from Human Metagenomes Reveals Hidden Associations with Chronic Diseases.</title>
        <authorList>
            <person name="Tisza M.J."/>
            <person name="Buck C.B."/>
        </authorList>
    </citation>
    <scope>NUCLEOTIDE SEQUENCE</scope>
    <source>
        <strain evidence="1">CtTPJ4</strain>
    </source>
</reference>
<name>A0A8S5V074_9CAUD</name>